<dbReference type="Proteomes" id="UP000183200">
    <property type="component" value="Unassembled WGS sequence"/>
</dbReference>
<evidence type="ECO:0000313" key="1">
    <source>
        <dbReference type="EMBL" id="SDL79411.1"/>
    </source>
</evidence>
<keyword evidence="2" id="KW-1185">Reference proteome</keyword>
<gene>
    <name evidence="1" type="ORF">SAMN05421820_102164</name>
</gene>
<name>A0A1G9MZI4_9SPHI</name>
<accession>A0A1G9MZI4</accession>
<sequence length="40" mass="4649">MNKKEQHQKGCSSHTGGFLILKLSRGKLERMDDDFHFLCI</sequence>
<evidence type="ECO:0000313" key="2">
    <source>
        <dbReference type="Proteomes" id="UP000183200"/>
    </source>
</evidence>
<proteinExistence type="predicted"/>
<dbReference type="EMBL" id="FNGY01000002">
    <property type="protein sequence ID" value="SDL79411.1"/>
    <property type="molecule type" value="Genomic_DNA"/>
</dbReference>
<dbReference type="AlphaFoldDB" id="A0A1G9MZI4"/>
<reference evidence="2" key="1">
    <citation type="submission" date="2016-10" db="EMBL/GenBank/DDBJ databases">
        <authorList>
            <person name="Varghese N."/>
            <person name="Submissions S."/>
        </authorList>
    </citation>
    <scope>NUCLEOTIDE SEQUENCE [LARGE SCALE GENOMIC DNA]</scope>
    <source>
        <strain evidence="2">DSM 19110</strain>
    </source>
</reference>
<organism evidence="1 2">
    <name type="scientific">Pedobacter steynii</name>
    <dbReference type="NCBI Taxonomy" id="430522"/>
    <lineage>
        <taxon>Bacteria</taxon>
        <taxon>Pseudomonadati</taxon>
        <taxon>Bacteroidota</taxon>
        <taxon>Sphingobacteriia</taxon>
        <taxon>Sphingobacteriales</taxon>
        <taxon>Sphingobacteriaceae</taxon>
        <taxon>Pedobacter</taxon>
    </lineage>
</organism>
<protein>
    <submittedName>
        <fullName evidence="1">Uncharacterized protein</fullName>
    </submittedName>
</protein>